<comment type="caution">
    <text evidence="2">The sequence shown here is derived from an EMBL/GenBank/DDBJ whole genome shotgun (WGS) entry which is preliminary data.</text>
</comment>
<evidence type="ECO:0008006" key="4">
    <source>
        <dbReference type="Google" id="ProtNLM"/>
    </source>
</evidence>
<name>A0ABS4YDI3_9ACTN</name>
<feature type="signal peptide" evidence="1">
    <location>
        <begin position="1"/>
        <end position="32"/>
    </location>
</feature>
<protein>
    <recommendedName>
        <fullName evidence="4">Secreted protein</fullName>
    </recommendedName>
</protein>
<dbReference type="InterPro" id="IPR006311">
    <property type="entry name" value="TAT_signal"/>
</dbReference>
<evidence type="ECO:0000313" key="3">
    <source>
        <dbReference type="Proteomes" id="UP001519291"/>
    </source>
</evidence>
<dbReference type="PROSITE" id="PS51318">
    <property type="entry name" value="TAT"/>
    <property type="match status" value="1"/>
</dbReference>
<keyword evidence="3" id="KW-1185">Reference proteome</keyword>
<proteinExistence type="predicted"/>
<sequence>MASSLIRRAALGLGALAMAGSALTLTAGSASAASGGGCNGETWKQACVSADGGSVRFDVHARLATTDPNCRLELVRIDATDGWVDRVLSGPCNQWDRTAWLPNPSRGHAYKSELRVYWNGGEHPYDYIQSPLLNW</sequence>
<evidence type="ECO:0000313" key="2">
    <source>
        <dbReference type="EMBL" id="MBP2406791.1"/>
    </source>
</evidence>
<keyword evidence="1" id="KW-0732">Signal</keyword>
<organism evidence="2 3">
    <name type="scientific">Streptomyces syringium</name>
    <dbReference type="NCBI Taxonomy" id="76729"/>
    <lineage>
        <taxon>Bacteria</taxon>
        <taxon>Bacillati</taxon>
        <taxon>Actinomycetota</taxon>
        <taxon>Actinomycetes</taxon>
        <taxon>Kitasatosporales</taxon>
        <taxon>Streptomycetaceae</taxon>
        <taxon>Streptomyces</taxon>
    </lineage>
</organism>
<dbReference type="RefSeq" id="WP_130880412.1">
    <property type="nucleotide sequence ID" value="NZ_JAGIOH010000001.1"/>
</dbReference>
<dbReference type="Proteomes" id="UP001519291">
    <property type="component" value="Unassembled WGS sequence"/>
</dbReference>
<dbReference type="EMBL" id="JAGIOH010000001">
    <property type="protein sequence ID" value="MBP2406791.1"/>
    <property type="molecule type" value="Genomic_DNA"/>
</dbReference>
<reference evidence="2 3" key="1">
    <citation type="submission" date="2021-03" db="EMBL/GenBank/DDBJ databases">
        <title>Sequencing the genomes of 1000 actinobacteria strains.</title>
        <authorList>
            <person name="Klenk H.-P."/>
        </authorList>
    </citation>
    <scope>NUCLEOTIDE SEQUENCE [LARGE SCALE GENOMIC DNA]</scope>
    <source>
        <strain evidence="2 3">DSM 41480</strain>
    </source>
</reference>
<evidence type="ECO:0000256" key="1">
    <source>
        <dbReference type="SAM" id="SignalP"/>
    </source>
</evidence>
<dbReference type="GeneID" id="91573101"/>
<accession>A0ABS4YDI3</accession>
<feature type="chain" id="PRO_5046150088" description="Secreted protein" evidence="1">
    <location>
        <begin position="33"/>
        <end position="135"/>
    </location>
</feature>
<gene>
    <name evidence="2" type="ORF">JO379_006260</name>
</gene>